<accession>A0A848M4N6</accession>
<dbReference type="InterPro" id="IPR013196">
    <property type="entry name" value="HTH_11"/>
</dbReference>
<dbReference type="InterPro" id="IPR057727">
    <property type="entry name" value="WCX_dom"/>
</dbReference>
<dbReference type="InterPro" id="IPR051534">
    <property type="entry name" value="CBASS_pafABC_assoc_protein"/>
</dbReference>
<name>A0A848M4N6_PAELE</name>
<dbReference type="PROSITE" id="PS52050">
    <property type="entry name" value="WYL"/>
    <property type="match status" value="1"/>
</dbReference>
<dbReference type="Gene3D" id="1.10.10.10">
    <property type="entry name" value="Winged helix-like DNA-binding domain superfamily/Winged helix DNA-binding domain"/>
    <property type="match status" value="1"/>
</dbReference>
<dbReference type="PANTHER" id="PTHR34580">
    <property type="match status" value="1"/>
</dbReference>
<gene>
    <name evidence="4" type="ORF">HII30_04635</name>
</gene>
<dbReference type="Pfam" id="PF25583">
    <property type="entry name" value="WCX"/>
    <property type="match status" value="1"/>
</dbReference>
<comment type="caution">
    <text evidence="4">The sequence shown here is derived from an EMBL/GenBank/DDBJ whole genome shotgun (WGS) entry which is preliminary data.</text>
</comment>
<evidence type="ECO:0000259" key="1">
    <source>
        <dbReference type="Pfam" id="PF08279"/>
    </source>
</evidence>
<keyword evidence="5" id="KW-1185">Reference proteome</keyword>
<dbReference type="EMBL" id="JABBPN010000003">
    <property type="protein sequence ID" value="NMO95072.1"/>
    <property type="molecule type" value="Genomic_DNA"/>
</dbReference>
<dbReference type="RefSeq" id="WP_169503837.1">
    <property type="nucleotide sequence ID" value="NZ_JABBPN010000003.1"/>
</dbReference>
<feature type="domain" description="Helix-turn-helix type 11" evidence="1">
    <location>
        <begin position="7"/>
        <end position="51"/>
    </location>
</feature>
<sequence length="321" mass="37909">MSDKLYRWFKIIYAIQARPGITAPELALKCEVDVRTIYRDLRALDTLAPITNDGYGKGYTFAGDFAVYPLNWTQQEELVFTMLPSIVDKTQLPPGFDSAYDKVMATSVREMRRDQEILQHVADIIQMGSPAYREDSPNYLLAVIQAVLSGRSLTAIYHTQSRNELTEREIDPYYLIPRDQRFYLIGYCHMAQDIRTFRLSRFRKLEMTARSFEKTDFNLQSYMKHTWSIERGNEQIAFKVLFTPEVARYIKEEEMFVRPRMTDLKDGSLLFEVTLNHDREFLNWLSQYGPDAEILEPVRYRTIMHERLEKWRALYSEEVRV</sequence>
<dbReference type="PANTHER" id="PTHR34580:SF1">
    <property type="entry name" value="PROTEIN PAFC"/>
    <property type="match status" value="1"/>
</dbReference>
<evidence type="ECO:0000259" key="2">
    <source>
        <dbReference type="Pfam" id="PF13280"/>
    </source>
</evidence>
<dbReference type="InterPro" id="IPR026881">
    <property type="entry name" value="WYL_dom"/>
</dbReference>
<organism evidence="4 5">
    <name type="scientific">Paenibacillus lemnae</name>
    <dbReference type="NCBI Taxonomy" id="1330551"/>
    <lineage>
        <taxon>Bacteria</taxon>
        <taxon>Bacillati</taxon>
        <taxon>Bacillota</taxon>
        <taxon>Bacilli</taxon>
        <taxon>Bacillales</taxon>
        <taxon>Paenibacillaceae</taxon>
        <taxon>Paenibacillus</taxon>
    </lineage>
</organism>
<reference evidence="4 5" key="1">
    <citation type="submission" date="2020-04" db="EMBL/GenBank/DDBJ databases">
        <title>Paenibacillus algicola sp. nov., a novel marine bacterium producing alginate lyase.</title>
        <authorList>
            <person name="Huang H."/>
        </authorList>
    </citation>
    <scope>NUCLEOTIDE SEQUENCE [LARGE SCALE GENOMIC DNA]</scope>
    <source>
        <strain evidence="4 5">L7-75</strain>
    </source>
</reference>
<evidence type="ECO:0000259" key="3">
    <source>
        <dbReference type="Pfam" id="PF25583"/>
    </source>
</evidence>
<feature type="domain" description="WCX" evidence="3">
    <location>
        <begin position="236"/>
        <end position="311"/>
    </location>
</feature>
<evidence type="ECO:0000313" key="5">
    <source>
        <dbReference type="Proteomes" id="UP000565468"/>
    </source>
</evidence>
<dbReference type="Pfam" id="PF08279">
    <property type="entry name" value="HTH_11"/>
    <property type="match status" value="1"/>
</dbReference>
<proteinExistence type="predicted"/>
<feature type="domain" description="WYL" evidence="2">
    <location>
        <begin position="139"/>
        <end position="207"/>
    </location>
</feature>
<evidence type="ECO:0000313" key="4">
    <source>
        <dbReference type="EMBL" id="NMO95072.1"/>
    </source>
</evidence>
<dbReference type="AlphaFoldDB" id="A0A848M4N6"/>
<dbReference type="InterPro" id="IPR036388">
    <property type="entry name" value="WH-like_DNA-bd_sf"/>
</dbReference>
<protein>
    <submittedName>
        <fullName evidence="4">Transcriptional regulator</fullName>
    </submittedName>
</protein>
<dbReference type="Proteomes" id="UP000565468">
    <property type="component" value="Unassembled WGS sequence"/>
</dbReference>
<dbReference type="Pfam" id="PF13280">
    <property type="entry name" value="WYL"/>
    <property type="match status" value="1"/>
</dbReference>